<evidence type="ECO:0000256" key="1">
    <source>
        <dbReference type="SAM" id="MobiDB-lite"/>
    </source>
</evidence>
<keyword evidence="3" id="KW-1185">Reference proteome</keyword>
<gene>
    <name evidence="2" type="ORF">N658DRAFT_549597</name>
</gene>
<evidence type="ECO:0000313" key="3">
    <source>
        <dbReference type="Proteomes" id="UP001305647"/>
    </source>
</evidence>
<sequence length="234" mass="26397">MPPIDYSKWDNIDTDSETEDPQQPKQPAPISSIRQPVQEDKPASASNIPQPAPAASSTATPTQIQGVIVRCDMEKGRHAPWSKHMLPSDHTLFKPPFVIPDIPRLIEIPLVMYRLKTQSGRQEDLDNQIITYININAESGFAAAQWQSHVGTVVVARADKKPLLPHHLEGVWIYCDMILDRFGEGEGPPRRLYNRKAFEAWWGRCCEEQKGFRNGTGGEDDPDDWTAVRSPYEV</sequence>
<feature type="region of interest" description="Disordered" evidence="1">
    <location>
        <begin position="1"/>
        <end position="61"/>
    </location>
</feature>
<reference evidence="2" key="1">
    <citation type="journal article" date="2023" name="Mol. Phylogenet. Evol.">
        <title>Genome-scale phylogeny and comparative genomics of the fungal order Sordariales.</title>
        <authorList>
            <person name="Hensen N."/>
            <person name="Bonometti L."/>
            <person name="Westerberg I."/>
            <person name="Brannstrom I.O."/>
            <person name="Guillou S."/>
            <person name="Cros-Aarteil S."/>
            <person name="Calhoun S."/>
            <person name="Haridas S."/>
            <person name="Kuo A."/>
            <person name="Mondo S."/>
            <person name="Pangilinan J."/>
            <person name="Riley R."/>
            <person name="LaButti K."/>
            <person name="Andreopoulos B."/>
            <person name="Lipzen A."/>
            <person name="Chen C."/>
            <person name="Yan M."/>
            <person name="Daum C."/>
            <person name="Ng V."/>
            <person name="Clum A."/>
            <person name="Steindorff A."/>
            <person name="Ohm R.A."/>
            <person name="Martin F."/>
            <person name="Silar P."/>
            <person name="Natvig D.O."/>
            <person name="Lalanne C."/>
            <person name="Gautier V."/>
            <person name="Ament-Velasquez S.L."/>
            <person name="Kruys A."/>
            <person name="Hutchinson M.I."/>
            <person name="Powell A.J."/>
            <person name="Barry K."/>
            <person name="Miller A.N."/>
            <person name="Grigoriev I.V."/>
            <person name="Debuchy R."/>
            <person name="Gladieux P."/>
            <person name="Hiltunen Thoren M."/>
            <person name="Johannesson H."/>
        </authorList>
    </citation>
    <scope>NUCLEOTIDE SEQUENCE</scope>
    <source>
        <strain evidence="2">CBS 757.83</strain>
    </source>
</reference>
<accession>A0AAN6Q938</accession>
<reference evidence="2" key="2">
    <citation type="submission" date="2023-05" db="EMBL/GenBank/DDBJ databases">
        <authorList>
            <consortium name="Lawrence Berkeley National Laboratory"/>
            <person name="Steindorff A."/>
            <person name="Hensen N."/>
            <person name="Bonometti L."/>
            <person name="Westerberg I."/>
            <person name="Brannstrom I.O."/>
            <person name="Guillou S."/>
            <person name="Cros-Aarteil S."/>
            <person name="Calhoun S."/>
            <person name="Haridas S."/>
            <person name="Kuo A."/>
            <person name="Mondo S."/>
            <person name="Pangilinan J."/>
            <person name="Riley R."/>
            <person name="Labutti K."/>
            <person name="Andreopoulos B."/>
            <person name="Lipzen A."/>
            <person name="Chen C."/>
            <person name="Yanf M."/>
            <person name="Daum C."/>
            <person name="Ng V."/>
            <person name="Clum A."/>
            <person name="Ohm R."/>
            <person name="Martin F."/>
            <person name="Silar P."/>
            <person name="Natvig D."/>
            <person name="Lalanne C."/>
            <person name="Gautier V."/>
            <person name="Ament-Velasquez S.L."/>
            <person name="Kruys A."/>
            <person name="Hutchinson M.I."/>
            <person name="Powell A.J."/>
            <person name="Barry K."/>
            <person name="Miller A.N."/>
            <person name="Grigoriev I.V."/>
            <person name="Debuchy R."/>
            <person name="Gladieux P."/>
            <person name="Thoren M.H."/>
            <person name="Johannesson H."/>
        </authorList>
    </citation>
    <scope>NUCLEOTIDE SEQUENCE</scope>
    <source>
        <strain evidence="2">CBS 757.83</strain>
    </source>
</reference>
<organism evidence="2 3">
    <name type="scientific">Parathielavia hyrcaniae</name>
    <dbReference type="NCBI Taxonomy" id="113614"/>
    <lineage>
        <taxon>Eukaryota</taxon>
        <taxon>Fungi</taxon>
        <taxon>Dikarya</taxon>
        <taxon>Ascomycota</taxon>
        <taxon>Pezizomycotina</taxon>
        <taxon>Sordariomycetes</taxon>
        <taxon>Sordariomycetidae</taxon>
        <taxon>Sordariales</taxon>
        <taxon>Chaetomiaceae</taxon>
        <taxon>Parathielavia</taxon>
    </lineage>
</organism>
<dbReference type="EMBL" id="MU863629">
    <property type="protein sequence ID" value="KAK4103171.1"/>
    <property type="molecule type" value="Genomic_DNA"/>
</dbReference>
<protein>
    <recommendedName>
        <fullName evidence="4">Ectomycorrhiza-upregulated zf-mynd domain-containing protein</fullName>
    </recommendedName>
</protein>
<dbReference type="AlphaFoldDB" id="A0AAN6Q938"/>
<feature type="region of interest" description="Disordered" evidence="1">
    <location>
        <begin position="212"/>
        <end position="234"/>
    </location>
</feature>
<evidence type="ECO:0008006" key="4">
    <source>
        <dbReference type="Google" id="ProtNLM"/>
    </source>
</evidence>
<dbReference type="Proteomes" id="UP001305647">
    <property type="component" value="Unassembled WGS sequence"/>
</dbReference>
<proteinExistence type="predicted"/>
<evidence type="ECO:0000313" key="2">
    <source>
        <dbReference type="EMBL" id="KAK4103171.1"/>
    </source>
</evidence>
<name>A0AAN6Q938_9PEZI</name>
<comment type="caution">
    <text evidence="2">The sequence shown here is derived from an EMBL/GenBank/DDBJ whole genome shotgun (WGS) entry which is preliminary data.</text>
</comment>